<evidence type="ECO:0000256" key="2">
    <source>
        <dbReference type="SAM" id="Phobius"/>
    </source>
</evidence>
<name>B1VMH6_STRGG</name>
<feature type="transmembrane region" description="Helical" evidence="2">
    <location>
        <begin position="6"/>
        <end position="23"/>
    </location>
</feature>
<feature type="transmembrane region" description="Helical" evidence="2">
    <location>
        <begin position="92"/>
        <end position="112"/>
    </location>
</feature>
<dbReference type="PANTHER" id="PTHR36974:SF1">
    <property type="entry name" value="DOXX FAMILY MEMBRANE PROTEIN"/>
    <property type="match status" value="1"/>
</dbReference>
<dbReference type="HOGENOM" id="CLU_128738_2_0_11"/>
<evidence type="ECO:0008006" key="5">
    <source>
        <dbReference type="Google" id="ProtNLM"/>
    </source>
</evidence>
<protein>
    <recommendedName>
        <fullName evidence="5">DoxX family protein</fullName>
    </recommendedName>
</protein>
<evidence type="ECO:0000256" key="1">
    <source>
        <dbReference type="SAM" id="MobiDB-lite"/>
    </source>
</evidence>
<gene>
    <name evidence="3" type="ordered locus">SGR_3457</name>
</gene>
<feature type="transmembrane region" description="Helical" evidence="2">
    <location>
        <begin position="30"/>
        <end position="51"/>
    </location>
</feature>
<accession>B1VMH6</accession>
<dbReference type="eggNOG" id="COG4270">
    <property type="taxonomic scope" value="Bacteria"/>
</dbReference>
<dbReference type="AlphaFoldDB" id="B1VMH6"/>
<dbReference type="EMBL" id="AP009493">
    <property type="protein sequence ID" value="BAG20286.1"/>
    <property type="molecule type" value="Genomic_DNA"/>
</dbReference>
<evidence type="ECO:0000313" key="3">
    <source>
        <dbReference type="EMBL" id="BAG20286.1"/>
    </source>
</evidence>
<dbReference type="RefSeq" id="WP_012379907.1">
    <property type="nucleotide sequence ID" value="NC_010572.1"/>
</dbReference>
<dbReference type="KEGG" id="sgr:SGR_3457"/>
<organism evidence="3 4">
    <name type="scientific">Streptomyces griseus subsp. griseus (strain JCM 4626 / CBS 651.72 / NBRC 13350 / KCC S-0626 / ISP 5235)</name>
    <dbReference type="NCBI Taxonomy" id="455632"/>
    <lineage>
        <taxon>Bacteria</taxon>
        <taxon>Bacillati</taxon>
        <taxon>Actinomycetota</taxon>
        <taxon>Actinomycetes</taxon>
        <taxon>Kitasatosporales</taxon>
        <taxon>Streptomycetaceae</taxon>
        <taxon>Streptomyces</taxon>
    </lineage>
</organism>
<keyword evidence="2" id="KW-0472">Membrane</keyword>
<reference evidence="4" key="1">
    <citation type="journal article" date="2008" name="J. Bacteriol.">
        <title>Genome sequence of the streptomycin-producing microorganism Streptomyces griseus IFO 13350.</title>
        <authorList>
            <person name="Ohnishi Y."/>
            <person name="Ishikawa J."/>
            <person name="Hara H."/>
            <person name="Suzuki H."/>
            <person name="Ikenoya M."/>
            <person name="Ikeda H."/>
            <person name="Yamashita A."/>
            <person name="Hattori M."/>
            <person name="Horinouchi S."/>
        </authorList>
    </citation>
    <scope>NUCLEOTIDE SEQUENCE [LARGE SCALE GENOMIC DNA]</scope>
    <source>
        <strain evidence="4">JCM 4626 / NBRC 13350</strain>
    </source>
</reference>
<keyword evidence="2" id="KW-1133">Transmembrane helix</keyword>
<proteinExistence type="predicted"/>
<dbReference type="Proteomes" id="UP000001685">
    <property type="component" value="Chromosome"/>
</dbReference>
<evidence type="ECO:0000313" key="4">
    <source>
        <dbReference type="Proteomes" id="UP000001685"/>
    </source>
</evidence>
<feature type="region of interest" description="Disordered" evidence="1">
    <location>
        <begin position="148"/>
        <end position="178"/>
    </location>
</feature>
<sequence length="178" mass="19195">MEPLITLLVVSGVTLAANAMWFHRDRGLELALRAGLCALFLLTGTVHFVGMRAELIDMVPSRLPFAGLLVTVSGILELAGALGMLASRLVPWAGLGLSTLLVAVFPANAVWALSEPNLPWWDELLPRTVIQMVYLAATLTLVRLTSPRRTRPEGPVDGPCAEPDRSEATGRPPPPRRS</sequence>
<feature type="transmembrane region" description="Helical" evidence="2">
    <location>
        <begin position="124"/>
        <end position="142"/>
    </location>
</feature>
<feature type="transmembrane region" description="Helical" evidence="2">
    <location>
        <begin position="63"/>
        <end position="85"/>
    </location>
</feature>
<keyword evidence="2" id="KW-0812">Transmembrane</keyword>
<dbReference type="PANTHER" id="PTHR36974">
    <property type="entry name" value="MEMBRANE PROTEIN-RELATED"/>
    <property type="match status" value="1"/>
</dbReference>
<dbReference type="PATRIC" id="fig|455632.4.peg.3530"/>